<evidence type="ECO:0000256" key="1">
    <source>
        <dbReference type="ARBA" id="ARBA00023015"/>
    </source>
</evidence>
<dbReference type="InterPro" id="IPR014757">
    <property type="entry name" value="Tscrpt_reg_IclR_C"/>
</dbReference>
<feature type="domain" description="IclR-ED" evidence="5">
    <location>
        <begin position="60"/>
        <end position="236"/>
    </location>
</feature>
<dbReference type="SMART" id="SM00346">
    <property type="entry name" value="HTH_ICLR"/>
    <property type="match status" value="1"/>
</dbReference>
<protein>
    <submittedName>
        <fullName evidence="6">IclR family transcriptional regulator</fullName>
    </submittedName>
</protein>
<keyword evidence="1" id="KW-0805">Transcription regulation</keyword>
<evidence type="ECO:0000259" key="5">
    <source>
        <dbReference type="PROSITE" id="PS51078"/>
    </source>
</evidence>
<comment type="caution">
    <text evidence="6">The sequence shown here is derived from an EMBL/GenBank/DDBJ whole genome shotgun (WGS) entry which is preliminary data.</text>
</comment>
<feature type="domain" description="HTH iclR-type" evidence="4">
    <location>
        <begin position="1"/>
        <end position="59"/>
    </location>
</feature>
<dbReference type="PANTHER" id="PTHR30136">
    <property type="entry name" value="HELIX-TURN-HELIX TRANSCRIPTIONAL REGULATOR, ICLR FAMILY"/>
    <property type="match status" value="1"/>
</dbReference>
<dbReference type="EMBL" id="JALKFT010000005">
    <property type="protein sequence ID" value="MCK9875446.1"/>
    <property type="molecule type" value="Genomic_DNA"/>
</dbReference>
<dbReference type="PROSITE" id="PS51077">
    <property type="entry name" value="HTH_ICLR"/>
    <property type="match status" value="1"/>
</dbReference>
<name>A0ABT0JV68_9ACTN</name>
<keyword evidence="3" id="KW-0804">Transcription</keyword>
<keyword evidence="2" id="KW-0238">DNA-binding</keyword>
<evidence type="ECO:0000256" key="2">
    <source>
        <dbReference type="ARBA" id="ARBA00023125"/>
    </source>
</evidence>
<dbReference type="InterPro" id="IPR036390">
    <property type="entry name" value="WH_DNA-bd_sf"/>
</dbReference>
<dbReference type="Gene3D" id="1.10.10.10">
    <property type="entry name" value="Winged helix-like DNA-binding domain superfamily/Winged helix DNA-binding domain"/>
    <property type="match status" value="1"/>
</dbReference>
<dbReference type="Pfam" id="PF09339">
    <property type="entry name" value="HTH_IclR"/>
    <property type="match status" value="1"/>
</dbReference>
<dbReference type="RefSeq" id="WP_248823895.1">
    <property type="nucleotide sequence ID" value="NZ_JALKFT010000005.1"/>
</dbReference>
<proteinExistence type="predicted"/>
<dbReference type="InterPro" id="IPR005471">
    <property type="entry name" value="Tscrpt_reg_IclR_N"/>
</dbReference>
<dbReference type="PROSITE" id="PS51078">
    <property type="entry name" value="ICLR_ED"/>
    <property type="match status" value="1"/>
</dbReference>
<dbReference type="InterPro" id="IPR029016">
    <property type="entry name" value="GAF-like_dom_sf"/>
</dbReference>
<evidence type="ECO:0000256" key="3">
    <source>
        <dbReference type="ARBA" id="ARBA00023163"/>
    </source>
</evidence>
<gene>
    <name evidence="6" type="ORF">MXD59_06580</name>
</gene>
<dbReference type="InterPro" id="IPR036388">
    <property type="entry name" value="WH-like_DNA-bd_sf"/>
</dbReference>
<dbReference type="SUPFAM" id="SSF55781">
    <property type="entry name" value="GAF domain-like"/>
    <property type="match status" value="1"/>
</dbReference>
<dbReference type="Gene3D" id="3.30.450.40">
    <property type="match status" value="1"/>
</dbReference>
<evidence type="ECO:0000313" key="7">
    <source>
        <dbReference type="Proteomes" id="UP001201873"/>
    </source>
</evidence>
<dbReference type="Proteomes" id="UP001201873">
    <property type="component" value="Unassembled WGS sequence"/>
</dbReference>
<dbReference type="SUPFAM" id="SSF46785">
    <property type="entry name" value="Winged helix' DNA-binding domain"/>
    <property type="match status" value="1"/>
</dbReference>
<dbReference type="Pfam" id="PF01614">
    <property type="entry name" value="IclR_C"/>
    <property type="match status" value="1"/>
</dbReference>
<keyword evidence="7" id="KW-1185">Reference proteome</keyword>
<reference evidence="6 7" key="1">
    <citation type="submission" date="2022-04" db="EMBL/GenBank/DDBJ databases">
        <title>Genome diversity in the genus Frankia.</title>
        <authorList>
            <person name="Carlos-Shanley C."/>
            <person name="Hahn D."/>
        </authorList>
    </citation>
    <scope>NUCLEOTIDE SEQUENCE [LARGE SCALE GENOMIC DNA]</scope>
    <source>
        <strain evidence="6 7">Ag45/Mut15</strain>
    </source>
</reference>
<organism evidence="6 7">
    <name type="scientific">Frankia umida</name>
    <dbReference type="NCBI Taxonomy" id="573489"/>
    <lineage>
        <taxon>Bacteria</taxon>
        <taxon>Bacillati</taxon>
        <taxon>Actinomycetota</taxon>
        <taxon>Actinomycetes</taxon>
        <taxon>Frankiales</taxon>
        <taxon>Frankiaceae</taxon>
        <taxon>Frankia</taxon>
    </lineage>
</organism>
<evidence type="ECO:0000259" key="4">
    <source>
        <dbReference type="PROSITE" id="PS51077"/>
    </source>
</evidence>
<sequence length="251" mass="26284">MGRAFSILDAFAGGTPSLRLTAIAERADLPLPTALRLVRELVAWGGLQRQSDGSYRLGSRLWTLGGQAPCQRRLVETGRPVLHGLSRETGLPVLLAALDGSRLVVLDGADAGAGTAVRPGTMLPLHATAAGKVLLAYLPDSRRRQLLTDLVRLTPHTLTAPGLLDRQLAAIRAGAPASAWEEWHLGENEVAVPVDPFAVHGPEAALAVTARSAAQARRVLPLLARAALTISAGLRPSGQATACATRAGEPR</sequence>
<accession>A0ABT0JV68</accession>
<dbReference type="PANTHER" id="PTHR30136:SF24">
    <property type="entry name" value="HTH-TYPE TRANSCRIPTIONAL REPRESSOR ALLR"/>
    <property type="match status" value="1"/>
</dbReference>
<evidence type="ECO:0000313" key="6">
    <source>
        <dbReference type="EMBL" id="MCK9875446.1"/>
    </source>
</evidence>
<dbReference type="InterPro" id="IPR050707">
    <property type="entry name" value="HTH_MetabolicPath_Reg"/>
</dbReference>